<dbReference type="Pfam" id="PF01869">
    <property type="entry name" value="BcrAD_BadFG"/>
    <property type="match status" value="1"/>
</dbReference>
<dbReference type="PANTHER" id="PTHR32329:SF7">
    <property type="entry name" value="ACTIVATOR OF 2-HYDROXYACYL-COA-HYDRATASE"/>
    <property type="match status" value="1"/>
</dbReference>
<evidence type="ECO:0000256" key="2">
    <source>
        <dbReference type="ARBA" id="ARBA00022723"/>
    </source>
</evidence>
<keyword evidence="2" id="KW-0479">Metal-binding</keyword>
<name>X0XTM9_9ZZZZ</name>
<dbReference type="NCBIfam" id="TIGR00241">
    <property type="entry name" value="CoA_E_activ"/>
    <property type="match status" value="1"/>
</dbReference>
<dbReference type="Gene3D" id="3.30.420.40">
    <property type="match status" value="1"/>
</dbReference>
<dbReference type="AlphaFoldDB" id="X0XTM9"/>
<evidence type="ECO:0000259" key="5">
    <source>
        <dbReference type="Pfam" id="PF01869"/>
    </source>
</evidence>
<dbReference type="InterPro" id="IPR002731">
    <property type="entry name" value="ATPase_BadF"/>
</dbReference>
<dbReference type="PANTHER" id="PTHR32329">
    <property type="entry name" value="BIFUNCTIONAL PROTEIN [INCLUDES 2-HYDROXYACYL-COA DEHYDRATASE (N-TER) AND ITS ACTIVATOR DOMAIN (C_TERM)-RELATED"/>
    <property type="match status" value="1"/>
</dbReference>
<comment type="caution">
    <text evidence="6">The sequence shown here is derived from an EMBL/GenBank/DDBJ whole genome shotgun (WGS) entry which is preliminary data.</text>
</comment>
<dbReference type="GO" id="GO:0046872">
    <property type="term" value="F:metal ion binding"/>
    <property type="evidence" value="ECO:0007669"/>
    <property type="project" value="UniProtKB-KW"/>
</dbReference>
<evidence type="ECO:0000256" key="4">
    <source>
        <dbReference type="ARBA" id="ARBA00023014"/>
    </source>
</evidence>
<dbReference type="CDD" id="cd24035">
    <property type="entry name" value="ASKHA_NBD_O66634-like_rpt2"/>
    <property type="match status" value="1"/>
</dbReference>
<keyword evidence="3" id="KW-0408">Iron</keyword>
<gene>
    <name evidence="6" type="ORF">S01H1_76782</name>
</gene>
<evidence type="ECO:0000256" key="3">
    <source>
        <dbReference type="ARBA" id="ARBA00023004"/>
    </source>
</evidence>
<reference evidence="6" key="1">
    <citation type="journal article" date="2014" name="Front. Microbiol.">
        <title>High frequency of phylogenetically diverse reductive dehalogenase-homologous genes in deep subseafloor sedimentary metagenomes.</title>
        <authorList>
            <person name="Kawai M."/>
            <person name="Futagami T."/>
            <person name="Toyoda A."/>
            <person name="Takaki Y."/>
            <person name="Nishi S."/>
            <person name="Hori S."/>
            <person name="Arai W."/>
            <person name="Tsubouchi T."/>
            <person name="Morono Y."/>
            <person name="Uchiyama I."/>
            <person name="Ito T."/>
            <person name="Fujiyama A."/>
            <person name="Inagaki F."/>
            <person name="Takami H."/>
        </authorList>
    </citation>
    <scope>NUCLEOTIDE SEQUENCE</scope>
    <source>
        <strain evidence="6">Expedition CK06-06</strain>
    </source>
</reference>
<feature type="non-terminal residue" evidence="6">
    <location>
        <position position="234"/>
    </location>
</feature>
<comment type="cofactor">
    <cofactor evidence="1">
        <name>[4Fe-4S] cluster</name>
        <dbReference type="ChEBI" id="CHEBI:49883"/>
    </cofactor>
</comment>
<dbReference type="InterPro" id="IPR043129">
    <property type="entry name" value="ATPase_NBD"/>
</dbReference>
<dbReference type="SUPFAM" id="SSF53067">
    <property type="entry name" value="Actin-like ATPase domain"/>
    <property type="match status" value="1"/>
</dbReference>
<feature type="domain" description="ATPase BadF/BadG/BcrA/BcrD type" evidence="5">
    <location>
        <begin position="5"/>
        <end position="206"/>
    </location>
</feature>
<evidence type="ECO:0000256" key="1">
    <source>
        <dbReference type="ARBA" id="ARBA00001966"/>
    </source>
</evidence>
<dbReference type="GO" id="GO:0051536">
    <property type="term" value="F:iron-sulfur cluster binding"/>
    <property type="evidence" value="ECO:0007669"/>
    <property type="project" value="UniProtKB-KW"/>
</dbReference>
<dbReference type="EMBL" id="BARS01051564">
    <property type="protein sequence ID" value="GAG46615.1"/>
    <property type="molecule type" value="Genomic_DNA"/>
</dbReference>
<evidence type="ECO:0000313" key="6">
    <source>
        <dbReference type="EMBL" id="GAG46615.1"/>
    </source>
</evidence>
<proteinExistence type="predicted"/>
<keyword evidence="4" id="KW-0411">Iron-sulfur</keyword>
<dbReference type="InterPro" id="IPR051805">
    <property type="entry name" value="Dehydratase_Activator_Redct"/>
</dbReference>
<organism evidence="6">
    <name type="scientific">marine sediment metagenome</name>
    <dbReference type="NCBI Taxonomy" id="412755"/>
    <lineage>
        <taxon>unclassified sequences</taxon>
        <taxon>metagenomes</taxon>
        <taxon>ecological metagenomes</taxon>
    </lineage>
</organism>
<accession>X0XTM9</accession>
<feature type="non-terminal residue" evidence="6">
    <location>
        <position position="1"/>
    </location>
</feature>
<dbReference type="InterPro" id="IPR008275">
    <property type="entry name" value="CoA_E_activase_dom"/>
</dbReference>
<sequence>VIKGVGTTGSGRELIGELIGADIIKDEITAHKTGASFISKKYFNEDVDTIFEIGGQDSKFISLDNGVVIDFHMNEACSAGTGSFLHEQAEKLGIQIEGEFSERALSSKTPINLGERCTVFIEKDLNNYQQKGAKLNDLIAGLSYSIVHNYLNRIVRNRRIGRIIYFQGGTAYNDSVAAAFSKILGKRIIVPPHNGVMGAVGMALVAKENESAGKSTTFRGYDIKSINYSLREFA</sequence>
<protein>
    <recommendedName>
        <fullName evidence="5">ATPase BadF/BadG/BcrA/BcrD type domain-containing protein</fullName>
    </recommendedName>
</protein>